<comment type="subunit">
    <text evidence="5">Homodimer. Interacts with FtsZ.</text>
</comment>
<keyword evidence="7" id="KW-1185">Reference proteome</keyword>
<sequence>MVSSRRATAPHLVPVDDGERWYGEGEEAAGIGQRIATVRPRSFTDAKVIGEYFRAGVPVIMNLADLEEGDAKRIVDFASGLIFSLRGGIERVAARVFLLTPAGLEIVDGADSPSQDPGFFNQG</sequence>
<dbReference type="GO" id="GO:0043093">
    <property type="term" value="P:FtsZ-dependent cytokinesis"/>
    <property type="evidence" value="ECO:0007669"/>
    <property type="project" value="UniProtKB-UniRule"/>
</dbReference>
<dbReference type="InterPro" id="IPR038594">
    <property type="entry name" value="SepF-like_sf"/>
</dbReference>
<evidence type="ECO:0000313" key="6">
    <source>
        <dbReference type="EMBL" id="MBR7830992.1"/>
    </source>
</evidence>
<proteinExistence type="inferred from homology"/>
<evidence type="ECO:0000256" key="5">
    <source>
        <dbReference type="HAMAP-Rule" id="MF_01197"/>
    </source>
</evidence>
<keyword evidence="3 5" id="KW-0131">Cell cycle</keyword>
<keyword evidence="1 5" id="KW-0132">Cell division</keyword>
<dbReference type="EMBL" id="JAGSOH010000173">
    <property type="protein sequence ID" value="MBR7830992.1"/>
    <property type="molecule type" value="Genomic_DNA"/>
</dbReference>
<dbReference type="PANTHER" id="PTHR35798:SF1">
    <property type="entry name" value="CELL DIVISION PROTEIN SEPF"/>
    <property type="match status" value="1"/>
</dbReference>
<comment type="function">
    <text evidence="4 5">Cell division protein that is part of the divisome complex and is recruited early to the Z-ring. Probably stimulates Z-ring formation, perhaps through the cross-linking of FtsZ protofilaments. Its function overlaps with FtsA.</text>
</comment>
<evidence type="ECO:0000256" key="3">
    <source>
        <dbReference type="ARBA" id="ARBA00023306"/>
    </source>
</evidence>
<name>A0A941EI77_9ACTN</name>
<dbReference type="Pfam" id="PF04472">
    <property type="entry name" value="SepF"/>
    <property type="match status" value="1"/>
</dbReference>
<dbReference type="InterPro" id="IPR007561">
    <property type="entry name" value="Cell_div_SepF/SepF-rel"/>
</dbReference>
<reference evidence="6" key="1">
    <citation type="submission" date="2021-04" db="EMBL/GenBank/DDBJ databases">
        <title>Genome based classification of Actinospica acidithermotolerans sp. nov., an actinobacterium isolated from an Indonesian hot spring.</title>
        <authorList>
            <person name="Kusuma A.B."/>
            <person name="Putra K.E."/>
            <person name="Nafisah S."/>
            <person name="Loh J."/>
            <person name="Nouioui I."/>
            <person name="Goodfellow M."/>
        </authorList>
    </citation>
    <scope>NUCLEOTIDE SEQUENCE</scope>
    <source>
        <strain evidence="6">MGRD01-02</strain>
    </source>
</reference>
<evidence type="ECO:0000313" key="7">
    <source>
        <dbReference type="Proteomes" id="UP000676325"/>
    </source>
</evidence>
<gene>
    <name evidence="5" type="primary">sepF</name>
    <name evidence="6" type="ORF">KDK95_32100</name>
</gene>
<organism evidence="6 7">
    <name type="scientific">Actinospica acidithermotolerans</name>
    <dbReference type="NCBI Taxonomy" id="2828514"/>
    <lineage>
        <taxon>Bacteria</taxon>
        <taxon>Bacillati</taxon>
        <taxon>Actinomycetota</taxon>
        <taxon>Actinomycetes</taxon>
        <taxon>Catenulisporales</taxon>
        <taxon>Actinospicaceae</taxon>
        <taxon>Actinospica</taxon>
    </lineage>
</organism>
<dbReference type="AlphaFoldDB" id="A0A941EI77"/>
<evidence type="ECO:0000256" key="2">
    <source>
        <dbReference type="ARBA" id="ARBA00023210"/>
    </source>
</evidence>
<dbReference type="HAMAP" id="MF_01197">
    <property type="entry name" value="SepF"/>
    <property type="match status" value="1"/>
</dbReference>
<dbReference type="RefSeq" id="WP_212522111.1">
    <property type="nucleotide sequence ID" value="NZ_JAGSOH010000173.1"/>
</dbReference>
<comment type="similarity">
    <text evidence="5">Belongs to the SepF family.</text>
</comment>
<dbReference type="InterPro" id="IPR023052">
    <property type="entry name" value="Cell_div_SepF"/>
</dbReference>
<dbReference type="Gene3D" id="3.30.110.150">
    <property type="entry name" value="SepF-like protein"/>
    <property type="match status" value="1"/>
</dbReference>
<comment type="subcellular location">
    <subcellularLocation>
        <location evidence="5">Cytoplasm</location>
    </subcellularLocation>
    <text evidence="5">Localizes to the division site, in a FtsZ-dependent manner.</text>
</comment>
<protein>
    <recommendedName>
        <fullName evidence="5">Cell division protein SepF</fullName>
    </recommendedName>
</protein>
<keyword evidence="5" id="KW-0963">Cytoplasm</keyword>
<evidence type="ECO:0000256" key="1">
    <source>
        <dbReference type="ARBA" id="ARBA00022618"/>
    </source>
</evidence>
<dbReference type="GO" id="GO:0000917">
    <property type="term" value="P:division septum assembly"/>
    <property type="evidence" value="ECO:0007669"/>
    <property type="project" value="UniProtKB-KW"/>
</dbReference>
<dbReference type="Proteomes" id="UP000676325">
    <property type="component" value="Unassembled WGS sequence"/>
</dbReference>
<keyword evidence="2 5" id="KW-0717">Septation</keyword>
<evidence type="ECO:0000256" key="4">
    <source>
        <dbReference type="ARBA" id="ARBA00044936"/>
    </source>
</evidence>
<dbReference type="GO" id="GO:0005737">
    <property type="term" value="C:cytoplasm"/>
    <property type="evidence" value="ECO:0007669"/>
    <property type="project" value="UniProtKB-SubCell"/>
</dbReference>
<accession>A0A941EI77</accession>
<dbReference type="PANTHER" id="PTHR35798">
    <property type="entry name" value="CELL DIVISION PROTEIN SEPF"/>
    <property type="match status" value="1"/>
</dbReference>
<comment type="caution">
    <text evidence="6">The sequence shown here is derived from an EMBL/GenBank/DDBJ whole genome shotgun (WGS) entry which is preliminary data.</text>
</comment>